<dbReference type="SMART" id="SM00400">
    <property type="entry name" value="ZnF_CHCC"/>
    <property type="match status" value="1"/>
</dbReference>
<evidence type="ECO:0000256" key="9">
    <source>
        <dbReference type="ARBA" id="ARBA00022842"/>
    </source>
</evidence>
<evidence type="ECO:0000256" key="12">
    <source>
        <dbReference type="HAMAP-Rule" id="MF_00974"/>
    </source>
</evidence>
<dbReference type="GO" id="GO:0005737">
    <property type="term" value="C:cytoplasm"/>
    <property type="evidence" value="ECO:0007669"/>
    <property type="project" value="TreeGrafter"/>
</dbReference>
<dbReference type="InterPro" id="IPR050219">
    <property type="entry name" value="DnaG_primase"/>
</dbReference>
<evidence type="ECO:0000256" key="3">
    <source>
        <dbReference type="ARBA" id="ARBA00022679"/>
    </source>
</evidence>
<evidence type="ECO:0000256" key="6">
    <source>
        <dbReference type="ARBA" id="ARBA00022723"/>
    </source>
</evidence>
<comment type="cofactor">
    <cofactor evidence="12 13 14">
        <name>Zn(2+)</name>
        <dbReference type="ChEBI" id="CHEBI:29105"/>
    </cofactor>
    <text evidence="12 13 14">Binds 1 zinc ion per monomer.</text>
</comment>
<dbReference type="InterPro" id="IPR016136">
    <property type="entry name" value="DNA_helicase_N/primase_C"/>
</dbReference>
<dbReference type="PANTHER" id="PTHR30313">
    <property type="entry name" value="DNA PRIMASE"/>
    <property type="match status" value="1"/>
</dbReference>
<evidence type="ECO:0000259" key="15">
    <source>
        <dbReference type="PROSITE" id="PS50880"/>
    </source>
</evidence>
<dbReference type="STRING" id="1514105.AOC36_05040"/>
<dbReference type="SUPFAM" id="SSF56731">
    <property type="entry name" value="DNA primase core"/>
    <property type="match status" value="1"/>
</dbReference>
<dbReference type="GO" id="GO:0000428">
    <property type="term" value="C:DNA-directed RNA polymerase complex"/>
    <property type="evidence" value="ECO:0007669"/>
    <property type="project" value="UniProtKB-KW"/>
</dbReference>
<keyword evidence="11 12" id="KW-0804">Transcription</keyword>
<dbReference type="InterPro" id="IPR030846">
    <property type="entry name" value="DnaG_bac"/>
</dbReference>
<dbReference type="Gene3D" id="3.90.580.10">
    <property type="entry name" value="Zinc finger, CHC2-type domain"/>
    <property type="match status" value="1"/>
</dbReference>
<dbReference type="InterPro" id="IPR036977">
    <property type="entry name" value="DNA_primase_Znf_CHC2"/>
</dbReference>
<dbReference type="Gene3D" id="3.90.980.10">
    <property type="entry name" value="DNA primase, catalytic core, N-terminal domain"/>
    <property type="match status" value="1"/>
</dbReference>
<dbReference type="RefSeq" id="WP_067632065.1">
    <property type="nucleotide sequence ID" value="NZ_CP013213.1"/>
</dbReference>
<comment type="catalytic activity">
    <reaction evidence="12">
        <text>ssDNA + n NTP = ssDNA/pppN(pN)n-1 hybrid + (n-1) diphosphate.</text>
        <dbReference type="EC" id="2.7.7.101"/>
    </reaction>
</comment>
<dbReference type="PROSITE" id="PS50880">
    <property type="entry name" value="TOPRIM"/>
    <property type="match status" value="1"/>
</dbReference>
<dbReference type="InterPro" id="IPR006171">
    <property type="entry name" value="TOPRIM_dom"/>
</dbReference>
<evidence type="ECO:0000256" key="4">
    <source>
        <dbReference type="ARBA" id="ARBA00022695"/>
    </source>
</evidence>
<dbReference type="GO" id="GO:0003899">
    <property type="term" value="F:DNA-directed RNA polymerase activity"/>
    <property type="evidence" value="ECO:0007669"/>
    <property type="project" value="UniProtKB-UniRule"/>
</dbReference>
<evidence type="ECO:0000313" key="17">
    <source>
        <dbReference type="Proteomes" id="UP000063781"/>
    </source>
</evidence>
<dbReference type="GO" id="GO:0003677">
    <property type="term" value="F:DNA binding"/>
    <property type="evidence" value="ECO:0007669"/>
    <property type="project" value="UniProtKB-KW"/>
</dbReference>
<comment type="similarity">
    <text evidence="12 13">Belongs to the DnaG primase family.</text>
</comment>
<dbReference type="AlphaFoldDB" id="A0A109UH05"/>
<evidence type="ECO:0000256" key="13">
    <source>
        <dbReference type="PIRNR" id="PIRNR002811"/>
    </source>
</evidence>
<dbReference type="SMART" id="SM00493">
    <property type="entry name" value="TOPRIM"/>
    <property type="match status" value="1"/>
</dbReference>
<proteinExistence type="inferred from homology"/>
<sequence length="584" mass="66596">MRRIPENVIDDIRQKSDIVDTVSQYLTLTRKGKNYLGVCPFHDDHDPSMSVSPDRQIYKCFVCGAGGNVFRFIQSIENISFTDAVIKQAENVHIDLSEYKSSQTQTIDPKKQRAYELMSTVQSFTQYTLNSEEGKLALNTLHERGYSDDLIKHFGIGVALTNNKIHTFLRAKGYQDDEMLANDIIRINDTIQDVFYNRIMFPISDQYGRVIAFTARTLDPNSTVKYINTSETENYIKGNHIYNFNNAKETARKEGRIIICEGVTDVMAFYTAGHQNAVAMLGIACTDSQVNLLRSVTKNVMLAFDGDKAGYEATFSIGTKLVSSGFKVSVWYNDTGKDPDEVVKTLGNKRLNEGIENALGWYDFLFTYTIGLYGLTSFEDKKRVALTMIDHLSDADSLERNYYLKRVSEKTGFDNAIIQQMISEQTKSHPQTQPKIDYEFIEPRYSVSKPERELLKQMLLSKQAAHEYRDKLGFLPDPMAHELALIILDIYRTRDKIEVADLYSLDLSAEMGSFISNIAEDKGVEVYKQSVVIETIERIQAMMTDKNNRRIRQDIPQKTFNEQLELLDLVMKSRRKIKGGSNNG</sequence>
<keyword evidence="10 12" id="KW-0238">DNA-binding</keyword>
<feature type="zinc finger region" description="CHC2-type" evidence="12 14">
    <location>
        <begin position="39"/>
        <end position="63"/>
    </location>
</feature>
<evidence type="ECO:0000256" key="14">
    <source>
        <dbReference type="PIRSR" id="PIRSR002811-1"/>
    </source>
</evidence>
<dbReference type="FunFam" id="3.90.580.10:FF:000001">
    <property type="entry name" value="DNA primase"/>
    <property type="match status" value="1"/>
</dbReference>
<dbReference type="GO" id="GO:1990077">
    <property type="term" value="C:primosome complex"/>
    <property type="evidence" value="ECO:0007669"/>
    <property type="project" value="UniProtKB-KW"/>
</dbReference>
<organism evidence="16 17">
    <name type="scientific">Erysipelothrix larvae</name>
    <dbReference type="NCBI Taxonomy" id="1514105"/>
    <lineage>
        <taxon>Bacteria</taxon>
        <taxon>Bacillati</taxon>
        <taxon>Bacillota</taxon>
        <taxon>Erysipelotrichia</taxon>
        <taxon>Erysipelotrichales</taxon>
        <taxon>Erysipelotrichaceae</taxon>
        <taxon>Erysipelothrix</taxon>
    </lineage>
</organism>
<dbReference type="Pfam" id="PF10410">
    <property type="entry name" value="DnaB_bind"/>
    <property type="match status" value="1"/>
</dbReference>
<evidence type="ECO:0000256" key="10">
    <source>
        <dbReference type="ARBA" id="ARBA00023125"/>
    </source>
</evidence>
<evidence type="ECO:0000256" key="11">
    <source>
        <dbReference type="ARBA" id="ARBA00023163"/>
    </source>
</evidence>
<keyword evidence="5 12" id="KW-0235">DNA replication</keyword>
<dbReference type="EMBL" id="CP013213">
    <property type="protein sequence ID" value="AMC93363.1"/>
    <property type="molecule type" value="Genomic_DNA"/>
</dbReference>
<dbReference type="Pfam" id="PF01807">
    <property type="entry name" value="Zn_ribbon_DnaG"/>
    <property type="match status" value="1"/>
</dbReference>
<keyword evidence="4 12" id="KW-0548">Nucleotidyltransferase</keyword>
<dbReference type="OrthoDB" id="9803773at2"/>
<comment type="function">
    <text evidence="12 13">RNA polymerase that catalyzes the synthesis of short RNA molecules used as primers for DNA polymerase during DNA replication.</text>
</comment>
<dbReference type="CDD" id="cd03364">
    <property type="entry name" value="TOPRIM_DnaG_primases"/>
    <property type="match status" value="1"/>
</dbReference>
<dbReference type="GO" id="GO:0008270">
    <property type="term" value="F:zinc ion binding"/>
    <property type="evidence" value="ECO:0007669"/>
    <property type="project" value="UniProtKB-UniRule"/>
</dbReference>
<keyword evidence="6 12" id="KW-0479">Metal-binding</keyword>
<dbReference type="NCBIfam" id="TIGR01391">
    <property type="entry name" value="dnaG"/>
    <property type="match status" value="1"/>
</dbReference>
<keyword evidence="1 12" id="KW-0240">DNA-directed RNA polymerase</keyword>
<dbReference type="Gene3D" id="1.10.860.10">
    <property type="entry name" value="DNAb Helicase, Chain A"/>
    <property type="match status" value="1"/>
</dbReference>
<evidence type="ECO:0000313" key="16">
    <source>
        <dbReference type="EMBL" id="AMC93363.1"/>
    </source>
</evidence>
<keyword evidence="7 12" id="KW-0863">Zinc-finger</keyword>
<dbReference type="Proteomes" id="UP000063781">
    <property type="component" value="Chromosome"/>
</dbReference>
<dbReference type="Pfam" id="PF13155">
    <property type="entry name" value="Toprim_2"/>
    <property type="match status" value="1"/>
</dbReference>
<dbReference type="InterPro" id="IPR034151">
    <property type="entry name" value="TOPRIM_DnaG_bac"/>
</dbReference>
<dbReference type="SUPFAM" id="SSF57783">
    <property type="entry name" value="Zinc beta-ribbon"/>
    <property type="match status" value="1"/>
</dbReference>
<dbReference type="PANTHER" id="PTHR30313:SF2">
    <property type="entry name" value="DNA PRIMASE"/>
    <property type="match status" value="1"/>
</dbReference>
<evidence type="ECO:0000256" key="7">
    <source>
        <dbReference type="ARBA" id="ARBA00022771"/>
    </source>
</evidence>
<evidence type="ECO:0000256" key="5">
    <source>
        <dbReference type="ARBA" id="ARBA00022705"/>
    </source>
</evidence>
<dbReference type="InterPro" id="IPR006295">
    <property type="entry name" value="DNA_primase_DnaG"/>
</dbReference>
<keyword evidence="9" id="KW-0460">Magnesium</keyword>
<dbReference type="HAMAP" id="MF_00974">
    <property type="entry name" value="DNA_primase_DnaG"/>
    <property type="match status" value="1"/>
</dbReference>
<evidence type="ECO:0000256" key="8">
    <source>
        <dbReference type="ARBA" id="ARBA00022833"/>
    </source>
</evidence>
<dbReference type="InterPro" id="IPR019475">
    <property type="entry name" value="DNA_primase_DnaB-bd"/>
</dbReference>
<evidence type="ECO:0000256" key="2">
    <source>
        <dbReference type="ARBA" id="ARBA00022515"/>
    </source>
</evidence>
<dbReference type="InterPro" id="IPR037068">
    <property type="entry name" value="DNA_primase_core_N_sf"/>
</dbReference>
<comment type="subunit">
    <text evidence="12">Monomer. Interacts with DnaB.</text>
</comment>
<dbReference type="PIRSF" id="PIRSF002811">
    <property type="entry name" value="DnaG"/>
    <property type="match status" value="1"/>
</dbReference>
<dbReference type="KEGG" id="erl:AOC36_05040"/>
<name>A0A109UH05_9FIRM</name>
<gene>
    <name evidence="12" type="primary">dnaG</name>
    <name evidence="16" type="ORF">AOC36_05040</name>
</gene>
<keyword evidence="2 12" id="KW-0639">Primosome</keyword>
<protein>
    <recommendedName>
        <fullName evidence="12 13">DNA primase</fullName>
        <ecNumber evidence="12">2.7.7.101</ecNumber>
    </recommendedName>
</protein>
<reference evidence="16 17" key="1">
    <citation type="submission" date="2015-10" db="EMBL/GenBank/DDBJ databases">
        <title>Erysipelothrix larvae sp. LV19 isolated from the larval gut of the rhinoceros beetle, Trypoxylus dichotomus.</title>
        <authorList>
            <person name="Lim S."/>
            <person name="Kim B.-C."/>
        </authorList>
    </citation>
    <scope>NUCLEOTIDE SEQUENCE [LARGE SCALE GENOMIC DNA]</scope>
    <source>
        <strain evidence="16 17">LV19</strain>
    </source>
</reference>
<dbReference type="EC" id="2.7.7.101" evidence="12"/>
<feature type="domain" description="Toprim" evidence="15">
    <location>
        <begin position="255"/>
        <end position="336"/>
    </location>
</feature>
<keyword evidence="3 12" id="KW-0808">Transferase</keyword>
<dbReference type="Gene3D" id="3.40.1360.10">
    <property type="match status" value="1"/>
</dbReference>
<dbReference type="InterPro" id="IPR002694">
    <property type="entry name" value="Znf_CHC2"/>
</dbReference>
<dbReference type="Pfam" id="PF08275">
    <property type="entry name" value="DNAG_N"/>
    <property type="match status" value="1"/>
</dbReference>
<comment type="domain">
    <text evidence="12">Contains an N-terminal zinc-binding domain, a central core domain that contains the primase activity, and a C-terminal DnaB-binding domain.</text>
</comment>
<dbReference type="GO" id="GO:0006269">
    <property type="term" value="P:DNA replication, synthesis of primer"/>
    <property type="evidence" value="ECO:0007669"/>
    <property type="project" value="UniProtKB-UniRule"/>
</dbReference>
<accession>A0A109UH05</accession>
<dbReference type="InterPro" id="IPR013264">
    <property type="entry name" value="DNAG_N"/>
</dbReference>
<keyword evidence="8 12" id="KW-0862">Zinc</keyword>
<keyword evidence="17" id="KW-1185">Reference proteome</keyword>
<evidence type="ECO:0000256" key="1">
    <source>
        <dbReference type="ARBA" id="ARBA00022478"/>
    </source>
</evidence>